<evidence type="ECO:0000256" key="5">
    <source>
        <dbReference type="SAM" id="MobiDB-lite"/>
    </source>
</evidence>
<evidence type="ECO:0000313" key="7">
    <source>
        <dbReference type="Proteomes" id="UP000654370"/>
    </source>
</evidence>
<feature type="repeat" description="WD" evidence="4">
    <location>
        <begin position="254"/>
        <end position="280"/>
    </location>
</feature>
<protein>
    <recommendedName>
        <fullName evidence="8">WD40 repeat-like protein</fullName>
    </recommendedName>
</protein>
<dbReference type="EMBL" id="JAEPQZ010000010">
    <property type="protein sequence ID" value="KAG2176162.1"/>
    <property type="molecule type" value="Genomic_DNA"/>
</dbReference>
<accession>A0A8H7PLC9</accession>
<dbReference type="SMART" id="SM00320">
    <property type="entry name" value="WD40"/>
    <property type="match status" value="4"/>
</dbReference>
<dbReference type="PANTHER" id="PTHR44675:SF1">
    <property type="entry name" value="P21-ACTIVATED PROTEIN KINASE-INTERACTING PROTEIN 1"/>
    <property type="match status" value="1"/>
</dbReference>
<organism evidence="6 7">
    <name type="scientific">Mortierella isabellina</name>
    <name type="common">Filamentous fungus</name>
    <name type="synonym">Umbelopsis isabellina</name>
    <dbReference type="NCBI Taxonomy" id="91625"/>
    <lineage>
        <taxon>Eukaryota</taxon>
        <taxon>Fungi</taxon>
        <taxon>Fungi incertae sedis</taxon>
        <taxon>Mucoromycota</taxon>
        <taxon>Mucoromycotina</taxon>
        <taxon>Umbelopsidomycetes</taxon>
        <taxon>Umbelopsidales</taxon>
        <taxon>Umbelopsidaceae</taxon>
        <taxon>Umbelopsis</taxon>
    </lineage>
</organism>
<dbReference type="PANTHER" id="PTHR44675">
    <property type="entry name" value="PAK1 INTERACTING PROTEIN 1"/>
    <property type="match status" value="1"/>
</dbReference>
<keyword evidence="2 4" id="KW-0853">WD repeat</keyword>
<dbReference type="GO" id="GO:0042254">
    <property type="term" value="P:ribosome biogenesis"/>
    <property type="evidence" value="ECO:0007669"/>
    <property type="project" value="UniProtKB-KW"/>
</dbReference>
<feature type="region of interest" description="Disordered" evidence="5">
    <location>
        <begin position="1"/>
        <end position="42"/>
    </location>
</feature>
<feature type="repeat" description="WD" evidence="4">
    <location>
        <begin position="154"/>
        <end position="195"/>
    </location>
</feature>
<keyword evidence="7" id="KW-1185">Reference proteome</keyword>
<evidence type="ECO:0000256" key="3">
    <source>
        <dbReference type="ARBA" id="ARBA00022737"/>
    </source>
</evidence>
<dbReference type="OrthoDB" id="308449at2759"/>
<keyword evidence="3" id="KW-0677">Repeat</keyword>
<dbReference type="InterPro" id="IPR051959">
    <property type="entry name" value="PAK1-Kinase_Regulator"/>
</dbReference>
<dbReference type="SUPFAM" id="SSF50978">
    <property type="entry name" value="WD40 repeat-like"/>
    <property type="match status" value="1"/>
</dbReference>
<dbReference type="InterPro" id="IPR036322">
    <property type="entry name" value="WD40_repeat_dom_sf"/>
</dbReference>
<dbReference type="Proteomes" id="UP000654370">
    <property type="component" value="Unassembled WGS sequence"/>
</dbReference>
<dbReference type="PROSITE" id="PS50294">
    <property type="entry name" value="WD_REPEATS_REGION"/>
    <property type="match status" value="1"/>
</dbReference>
<dbReference type="InterPro" id="IPR015943">
    <property type="entry name" value="WD40/YVTN_repeat-like_dom_sf"/>
</dbReference>
<evidence type="ECO:0000313" key="6">
    <source>
        <dbReference type="EMBL" id="KAG2176162.1"/>
    </source>
</evidence>
<dbReference type="PRINTS" id="PR00320">
    <property type="entry name" value="GPROTEINBRPT"/>
</dbReference>
<keyword evidence="1" id="KW-0690">Ribosome biogenesis</keyword>
<dbReference type="InterPro" id="IPR001680">
    <property type="entry name" value="WD40_rpt"/>
</dbReference>
<comment type="caution">
    <text evidence="6">The sequence shown here is derived from an EMBL/GenBank/DDBJ whole genome shotgun (WGS) entry which is preliminary data.</text>
</comment>
<gene>
    <name evidence="6" type="ORF">INT43_005395</name>
</gene>
<name>A0A8H7PLC9_MORIS</name>
<sequence>MGSKKRSRVPNVPVEQPKNSIDWDEQTSKKKAKKEVDSDDESAGKTILPVEVLTEQITNEDFRIVAGSYERILYGINAFWEADDDEKVLQQTAVNASSSKLYDLKKRKELGALAGQQQGDINAIEFYGKYMLSASDDATICIWRSKDWELLKTMKGHQGRINSLSIHPSGKIALSVSADKTVRLWNLMTAHKASVHKIGKEGLVVRWNPDGTQYAILFERQVIIYNVADAEPSVTIDSRTKLLCMQYYKDKAADKEYLIVGSEDRCIRIWDAQTGDKVAEISQHKMRIKGIEIITSTPRLDSFKKPIDVLVSVSSDGVMKCWDLQRAIETKGEDIKALGEYDAKCRVTCCAVTLGYKVSKPSEDDATA</sequence>
<dbReference type="InterPro" id="IPR019775">
    <property type="entry name" value="WD40_repeat_CS"/>
</dbReference>
<evidence type="ECO:0000256" key="1">
    <source>
        <dbReference type="ARBA" id="ARBA00022517"/>
    </source>
</evidence>
<dbReference type="InterPro" id="IPR020472">
    <property type="entry name" value="WD40_PAC1"/>
</dbReference>
<evidence type="ECO:0000256" key="4">
    <source>
        <dbReference type="PROSITE-ProRule" id="PRU00221"/>
    </source>
</evidence>
<dbReference type="PROSITE" id="PS00678">
    <property type="entry name" value="WD_REPEATS_1"/>
    <property type="match status" value="1"/>
</dbReference>
<reference evidence="6" key="1">
    <citation type="submission" date="2020-12" db="EMBL/GenBank/DDBJ databases">
        <title>Metabolic potential, ecology and presence of endohyphal bacteria is reflected in genomic diversity of Mucoromycotina.</title>
        <authorList>
            <person name="Muszewska A."/>
            <person name="Okrasinska A."/>
            <person name="Steczkiewicz K."/>
            <person name="Drgas O."/>
            <person name="Orlowska M."/>
            <person name="Perlinska-Lenart U."/>
            <person name="Aleksandrzak-Piekarczyk T."/>
            <person name="Szatraj K."/>
            <person name="Zielenkiewicz U."/>
            <person name="Pilsyk S."/>
            <person name="Malc E."/>
            <person name="Mieczkowski P."/>
            <person name="Kruszewska J.S."/>
            <person name="Biernat P."/>
            <person name="Pawlowska J."/>
        </authorList>
    </citation>
    <scope>NUCLEOTIDE SEQUENCE</scope>
    <source>
        <strain evidence="6">WA0000067209</strain>
    </source>
</reference>
<dbReference type="Gene3D" id="2.130.10.10">
    <property type="entry name" value="YVTN repeat-like/Quinoprotein amine dehydrogenase"/>
    <property type="match status" value="2"/>
</dbReference>
<dbReference type="Pfam" id="PF00400">
    <property type="entry name" value="WD40"/>
    <property type="match status" value="3"/>
</dbReference>
<evidence type="ECO:0008006" key="8">
    <source>
        <dbReference type="Google" id="ProtNLM"/>
    </source>
</evidence>
<dbReference type="PROSITE" id="PS50082">
    <property type="entry name" value="WD_REPEATS_2"/>
    <property type="match status" value="2"/>
</dbReference>
<evidence type="ECO:0000256" key="2">
    <source>
        <dbReference type="ARBA" id="ARBA00022574"/>
    </source>
</evidence>
<proteinExistence type="predicted"/>
<dbReference type="AlphaFoldDB" id="A0A8H7PLC9"/>